<sequence>MRAALIGLITTALMAFPALSEPADIEAVIDRQLTALSADDFEEAFTFASPGLQRLFQSPENFQRMVVTGYPMVWRFSEVRFLELREEGGAFWQKVMITDQKGVVHLLDYRMLQTADGWRINGVQILDSAQMNV</sequence>
<evidence type="ECO:0000313" key="3">
    <source>
        <dbReference type="Proteomes" id="UP000503308"/>
    </source>
</evidence>
<protein>
    <submittedName>
        <fullName evidence="2">DUF4864 domain-containing protein</fullName>
    </submittedName>
</protein>
<keyword evidence="3" id="KW-1185">Reference proteome</keyword>
<proteinExistence type="predicted"/>
<gene>
    <name evidence="2" type="ORF">G3256_02395</name>
</gene>
<reference evidence="2 3" key="1">
    <citation type="submission" date="2020-02" db="EMBL/GenBank/DDBJ databases">
        <title>Genome sequence of Roseobacter ponti.</title>
        <authorList>
            <person name="Hollensteiner J."/>
            <person name="Schneider D."/>
            <person name="Poehlein A."/>
            <person name="Daniel R."/>
        </authorList>
    </citation>
    <scope>NUCLEOTIDE SEQUENCE [LARGE SCALE GENOMIC DNA]</scope>
    <source>
        <strain evidence="2 3">DSM 106830</strain>
    </source>
</reference>
<dbReference type="InterPro" id="IPR032347">
    <property type="entry name" value="DUF4864"/>
</dbReference>
<feature type="signal peptide" evidence="1">
    <location>
        <begin position="1"/>
        <end position="20"/>
    </location>
</feature>
<evidence type="ECO:0000313" key="2">
    <source>
        <dbReference type="EMBL" id="QJF50098.1"/>
    </source>
</evidence>
<dbReference type="KEGG" id="rpon:G3256_02395"/>
<accession>A0A858SQG6</accession>
<dbReference type="SUPFAM" id="SSF54427">
    <property type="entry name" value="NTF2-like"/>
    <property type="match status" value="1"/>
</dbReference>
<keyword evidence="1" id="KW-0732">Signal</keyword>
<feature type="chain" id="PRO_5032942732" evidence="1">
    <location>
        <begin position="21"/>
        <end position="133"/>
    </location>
</feature>
<dbReference type="RefSeq" id="WP_169639322.1">
    <property type="nucleotide sequence ID" value="NZ_CP048788.1"/>
</dbReference>
<dbReference type="AlphaFoldDB" id="A0A858SQG6"/>
<evidence type="ECO:0000256" key="1">
    <source>
        <dbReference type="SAM" id="SignalP"/>
    </source>
</evidence>
<dbReference type="EMBL" id="CP048788">
    <property type="protein sequence ID" value="QJF50098.1"/>
    <property type="molecule type" value="Genomic_DNA"/>
</dbReference>
<organism evidence="2 3">
    <name type="scientific">Roseobacter ponti</name>
    <dbReference type="NCBI Taxonomy" id="1891787"/>
    <lineage>
        <taxon>Bacteria</taxon>
        <taxon>Pseudomonadati</taxon>
        <taxon>Pseudomonadota</taxon>
        <taxon>Alphaproteobacteria</taxon>
        <taxon>Rhodobacterales</taxon>
        <taxon>Roseobacteraceae</taxon>
        <taxon>Roseobacter</taxon>
    </lineage>
</organism>
<dbReference type="Proteomes" id="UP000503308">
    <property type="component" value="Chromosome"/>
</dbReference>
<dbReference type="InterPro" id="IPR032710">
    <property type="entry name" value="NTF2-like_dom_sf"/>
</dbReference>
<dbReference type="Pfam" id="PF16156">
    <property type="entry name" value="DUF4864"/>
    <property type="match status" value="1"/>
</dbReference>
<name>A0A858SQG6_9RHOB</name>